<protein>
    <submittedName>
        <fullName evidence="2">Carbon storage regulator</fullName>
    </submittedName>
</protein>
<dbReference type="Pfam" id="PF02599">
    <property type="entry name" value="CsrA"/>
    <property type="match status" value="1"/>
</dbReference>
<sequence length="64" mass="7443">MRIIQIPFEDPLVINIEGEVVKLVAFKTQEHGNIKFGVNAPRSINVHREEIYRAIKQKEKIQES</sequence>
<reference evidence="2" key="1">
    <citation type="journal article" date="2014" name="Int. J. Syst. Evol. Microbiol.">
        <title>Complete genome sequence of Corynebacterium casei LMG S-19264T (=DSM 44701T), isolated from a smear-ripened cheese.</title>
        <authorList>
            <consortium name="US DOE Joint Genome Institute (JGI-PGF)"/>
            <person name="Walter F."/>
            <person name="Albersmeier A."/>
            <person name="Kalinowski J."/>
            <person name="Ruckert C."/>
        </authorList>
    </citation>
    <scope>NUCLEOTIDE SEQUENCE</scope>
    <source>
        <strain evidence="2">JCM 13919</strain>
    </source>
</reference>
<dbReference type="GO" id="GO:0006402">
    <property type="term" value="P:mRNA catabolic process"/>
    <property type="evidence" value="ECO:0007669"/>
    <property type="project" value="InterPro"/>
</dbReference>
<dbReference type="EMBL" id="BMOB01000001">
    <property type="protein sequence ID" value="GGI77169.1"/>
    <property type="molecule type" value="Genomic_DNA"/>
</dbReference>
<reference evidence="2" key="2">
    <citation type="submission" date="2020-09" db="EMBL/GenBank/DDBJ databases">
        <authorList>
            <person name="Sun Q."/>
            <person name="Ohkuma M."/>
        </authorList>
    </citation>
    <scope>NUCLEOTIDE SEQUENCE</scope>
    <source>
        <strain evidence="2">JCM 13919</strain>
    </source>
</reference>
<keyword evidence="3" id="KW-1185">Reference proteome</keyword>
<keyword evidence="1" id="KW-0010">Activator</keyword>
<dbReference type="Proteomes" id="UP000630149">
    <property type="component" value="Unassembled WGS sequence"/>
</dbReference>
<dbReference type="GO" id="GO:0006109">
    <property type="term" value="P:regulation of carbohydrate metabolic process"/>
    <property type="evidence" value="ECO:0007669"/>
    <property type="project" value="InterPro"/>
</dbReference>
<dbReference type="AlphaFoldDB" id="A0A917N8I7"/>
<dbReference type="SUPFAM" id="SSF117130">
    <property type="entry name" value="CsrA-like"/>
    <property type="match status" value="1"/>
</dbReference>
<comment type="caution">
    <text evidence="2">The sequence shown here is derived from an EMBL/GenBank/DDBJ whole genome shotgun (WGS) entry which is preliminary data.</text>
</comment>
<evidence type="ECO:0000313" key="3">
    <source>
        <dbReference type="Proteomes" id="UP000630149"/>
    </source>
</evidence>
<name>A0A917N8I7_9GAMM</name>
<evidence type="ECO:0000313" key="2">
    <source>
        <dbReference type="EMBL" id="GGI77169.1"/>
    </source>
</evidence>
<gene>
    <name evidence="2" type="ORF">GCM10007966_02350</name>
</gene>
<dbReference type="OrthoDB" id="5647357at2"/>
<dbReference type="RefSeq" id="WP_131775476.1">
    <property type="nucleotide sequence ID" value="NZ_BMOB01000001.1"/>
</dbReference>
<dbReference type="InterPro" id="IPR003751">
    <property type="entry name" value="CsrA"/>
</dbReference>
<dbReference type="GO" id="GO:0003723">
    <property type="term" value="F:RNA binding"/>
    <property type="evidence" value="ECO:0007669"/>
    <property type="project" value="InterPro"/>
</dbReference>
<dbReference type="InterPro" id="IPR036107">
    <property type="entry name" value="CsrA_sf"/>
</dbReference>
<accession>A0A917N8I7</accession>
<dbReference type="Gene3D" id="2.60.40.4380">
    <property type="entry name" value="Translational regulator CsrA"/>
    <property type="match status" value="1"/>
</dbReference>
<proteinExistence type="predicted"/>
<organism evidence="2 3">
    <name type="scientific">Legionella impletisoli</name>
    <dbReference type="NCBI Taxonomy" id="343510"/>
    <lineage>
        <taxon>Bacteria</taxon>
        <taxon>Pseudomonadati</taxon>
        <taxon>Pseudomonadota</taxon>
        <taxon>Gammaproteobacteria</taxon>
        <taxon>Legionellales</taxon>
        <taxon>Legionellaceae</taxon>
        <taxon>Legionella</taxon>
    </lineage>
</organism>
<evidence type="ECO:0000256" key="1">
    <source>
        <dbReference type="ARBA" id="ARBA00023159"/>
    </source>
</evidence>